<evidence type="ECO:0000313" key="4">
    <source>
        <dbReference type="EMBL" id="MFC2926307.1"/>
    </source>
</evidence>
<dbReference type="Gene3D" id="3.40.50.10910">
    <property type="entry name" value="Amidohydrolase"/>
    <property type="match status" value="1"/>
</dbReference>
<feature type="chain" id="PRO_5047302695" evidence="2">
    <location>
        <begin position="21"/>
        <end position="1088"/>
    </location>
</feature>
<dbReference type="InterPro" id="IPR032466">
    <property type="entry name" value="Metal_Hydrolase"/>
</dbReference>
<dbReference type="Gene3D" id="2.120.10.30">
    <property type="entry name" value="TolB, C-terminal domain"/>
    <property type="match status" value="3"/>
</dbReference>
<dbReference type="InterPro" id="IPR006680">
    <property type="entry name" value="Amidohydro-rel"/>
</dbReference>
<dbReference type="SUPFAM" id="SSF82171">
    <property type="entry name" value="DPP6 N-terminal domain-like"/>
    <property type="match status" value="2"/>
</dbReference>
<comment type="similarity">
    <text evidence="1">Belongs to the TolB family.</text>
</comment>
<comment type="caution">
    <text evidence="4">The sequence shown here is derived from an EMBL/GenBank/DDBJ whole genome shotgun (WGS) entry which is preliminary data.</text>
</comment>
<dbReference type="Gene3D" id="2.30.40.10">
    <property type="entry name" value="Urease, subunit C, domain 1"/>
    <property type="match status" value="1"/>
</dbReference>
<dbReference type="Pfam" id="PF07676">
    <property type="entry name" value="PD40"/>
    <property type="match status" value="6"/>
</dbReference>
<gene>
    <name evidence="4" type="ORF">ACFOOR_09325</name>
</gene>
<evidence type="ECO:0000256" key="2">
    <source>
        <dbReference type="SAM" id="SignalP"/>
    </source>
</evidence>
<dbReference type="Gene3D" id="3.30.110.90">
    <property type="entry name" value="Amidohydrolase"/>
    <property type="match status" value="1"/>
</dbReference>
<protein>
    <submittedName>
        <fullName evidence="4">Amidohydrolase family protein</fullName>
    </submittedName>
</protein>
<evidence type="ECO:0000313" key="5">
    <source>
        <dbReference type="Proteomes" id="UP001595379"/>
    </source>
</evidence>
<dbReference type="InterPro" id="IPR011042">
    <property type="entry name" value="6-blade_b-propeller_TolB-like"/>
</dbReference>
<proteinExistence type="inferred from homology"/>
<dbReference type="InterPro" id="IPR011059">
    <property type="entry name" value="Metal-dep_hydrolase_composite"/>
</dbReference>
<evidence type="ECO:0000256" key="1">
    <source>
        <dbReference type="ARBA" id="ARBA00009820"/>
    </source>
</evidence>
<dbReference type="PANTHER" id="PTHR36842">
    <property type="entry name" value="PROTEIN TOLB HOMOLOG"/>
    <property type="match status" value="1"/>
</dbReference>
<organism evidence="4 5">
    <name type="scientific">Hyphobacterium vulgare</name>
    <dbReference type="NCBI Taxonomy" id="1736751"/>
    <lineage>
        <taxon>Bacteria</taxon>
        <taxon>Pseudomonadati</taxon>
        <taxon>Pseudomonadota</taxon>
        <taxon>Alphaproteobacteria</taxon>
        <taxon>Maricaulales</taxon>
        <taxon>Maricaulaceae</taxon>
        <taxon>Hyphobacterium</taxon>
    </lineage>
</organism>
<feature type="signal peptide" evidence="2">
    <location>
        <begin position="1"/>
        <end position="20"/>
    </location>
</feature>
<dbReference type="SUPFAM" id="SSF51556">
    <property type="entry name" value="Metallo-dependent hydrolases"/>
    <property type="match status" value="1"/>
</dbReference>
<dbReference type="Proteomes" id="UP001595379">
    <property type="component" value="Unassembled WGS sequence"/>
</dbReference>
<accession>A0ABV6ZY53</accession>
<dbReference type="InterPro" id="IPR011659">
    <property type="entry name" value="WD40"/>
</dbReference>
<dbReference type="Pfam" id="PF01979">
    <property type="entry name" value="Amidohydro_1"/>
    <property type="match status" value="1"/>
</dbReference>
<evidence type="ECO:0000259" key="3">
    <source>
        <dbReference type="Pfam" id="PF01979"/>
    </source>
</evidence>
<sequence length="1088" mass="118051">MKRYLTAVSLAALVHAAAWAQDADTEAAAPEAEAEAADTGWDVANPPLPTREVTINVTQGTWMSLDVSPDGQTIAFDMLGDIYTMPIMGGRATAISSGLPWEIQPRFSPDGSRIAFISDRGGGDNIWTMNVDGSDRLQVSNENFRLLNNPAWSPDGQYIAARKHFTTSRSAGTGEIWMYHVSGGSGVRLVERPSEQFQKELGEPVFSPDGRYVYYTMNVTPGNTFIYAQDSNTDLFNILRYDLETGETDTVVSGAGGAIRPAPSPDGRHIAFVRRERVADGEGDRLQGGLWIRDLNSGQERRIYSGLDPDNMETWGVTGMYPNMDWMPDSSAIVFWSAGEIHRVNVTSGEVQTIAFEVSDTRTVIDPPRPQVEVAPATFETRMPRFAVVSPDGSQVVFESLGRLYTMNAAGGTPQRLTRSNDDRRELFPSWSPDGRTLAFVAWTDEGLGSIRTISANGRNERAVTSEPGHYARPRFSPDGRTLVFEKGEGGYLTSPDWSQSHGIFTIPVGGGEMHHVTDDGSSPHFGASNDRIFVTRGGGGSQSLVSVNLDGGEERTHASGEMATRFEVAPDGRHMAFRQNYDVYVMPMAPGPQNLSAAPGGNAVPVTEVSGNGATYYHWSQDGSRLNWTMGPVLYSANTRDMFPTRPRREGEDAFEFTPPETGVSLSMTVNADIPSGVVALTGARIITMSDDDGGVIENGTIVIENNRIAAVGAADAVEIPAGAQTVDVAGRTIVPGYIDAHAHGPQGTDDLIPQQNWSAIAHLAFGVTTIHDPSNAASQIFAASELQRAGLYLAPRLYSTGEIVYGARAASVYAQIDDIDDAREHVFRLQAQGAHSIKNYNQPRRDQRQQVVAAAIEAGLAVVAEGGSNYHMDMAMVADGNTSIEHNIPTARIYDDVIQMWSQTHVASTPTLVVTYGGLAADPYWTQATDVWRHPILSQHVPPRVLQSATVRRTTAPEEDFVDDDAAAVARQLADAGVMVSIGAHGQREGLAAHWEMWSFVRGGWTPLEALQAATVTPAEFLGFTDIGRLEPGMLADLVVLTANPLDDIQNTDDIEYIMLNGRMYDPVTMDEVVTGDAERSPYFWE</sequence>
<name>A0ABV6ZY53_9PROT</name>
<keyword evidence="2" id="KW-0732">Signal</keyword>
<dbReference type="EMBL" id="JBHRSV010000016">
    <property type="protein sequence ID" value="MFC2926307.1"/>
    <property type="molecule type" value="Genomic_DNA"/>
</dbReference>
<dbReference type="PANTHER" id="PTHR36842:SF1">
    <property type="entry name" value="PROTEIN TOLB"/>
    <property type="match status" value="1"/>
</dbReference>
<keyword evidence="5" id="KW-1185">Reference proteome</keyword>
<feature type="domain" description="Amidohydrolase-related" evidence="3">
    <location>
        <begin position="734"/>
        <end position="1065"/>
    </location>
</feature>
<dbReference type="Gene3D" id="1.20.58.520">
    <property type="entry name" value="Amidohydrolase"/>
    <property type="match status" value="1"/>
</dbReference>
<dbReference type="SUPFAM" id="SSF51338">
    <property type="entry name" value="Composite domain of metallo-dependent hydrolases"/>
    <property type="match status" value="1"/>
</dbReference>
<dbReference type="RefSeq" id="WP_343164619.1">
    <property type="nucleotide sequence ID" value="NZ_JBHRSV010000016.1"/>
</dbReference>
<reference evidence="5" key="1">
    <citation type="journal article" date="2019" name="Int. J. Syst. Evol. Microbiol.">
        <title>The Global Catalogue of Microorganisms (GCM) 10K type strain sequencing project: providing services to taxonomists for standard genome sequencing and annotation.</title>
        <authorList>
            <consortium name="The Broad Institute Genomics Platform"/>
            <consortium name="The Broad Institute Genome Sequencing Center for Infectious Disease"/>
            <person name="Wu L."/>
            <person name="Ma J."/>
        </authorList>
    </citation>
    <scope>NUCLEOTIDE SEQUENCE [LARGE SCALE GENOMIC DNA]</scope>
    <source>
        <strain evidence="5">KCTC 52487</strain>
    </source>
</reference>